<reference evidence="7" key="1">
    <citation type="submission" date="2018-05" db="EMBL/GenBank/DDBJ databases">
        <authorList>
            <person name="Lanie J.A."/>
            <person name="Ng W.-L."/>
            <person name="Kazmierczak K.M."/>
            <person name="Andrzejewski T.M."/>
            <person name="Davidsen T.M."/>
            <person name="Wayne K.J."/>
            <person name="Tettelin H."/>
            <person name="Glass J.I."/>
            <person name="Rusch D."/>
            <person name="Podicherti R."/>
            <person name="Tsui H.-C.T."/>
            <person name="Winkler M.E."/>
        </authorList>
    </citation>
    <scope>NUCLEOTIDE SEQUENCE</scope>
</reference>
<dbReference type="PANTHER" id="PTHR30558:SF3">
    <property type="entry name" value="BIOPOLYMER TRANSPORT PROTEIN EXBD-RELATED"/>
    <property type="match status" value="1"/>
</dbReference>
<evidence type="ECO:0000256" key="3">
    <source>
        <dbReference type="ARBA" id="ARBA00022692"/>
    </source>
</evidence>
<dbReference type="EMBL" id="UINC01000580">
    <property type="protein sequence ID" value="SUZ57822.1"/>
    <property type="molecule type" value="Genomic_DNA"/>
</dbReference>
<keyword evidence="5 6" id="KW-0472">Membrane</keyword>
<accession>A0A381NT99</accession>
<proteinExistence type="predicted"/>
<organism evidence="7">
    <name type="scientific">marine metagenome</name>
    <dbReference type="NCBI Taxonomy" id="408172"/>
    <lineage>
        <taxon>unclassified sequences</taxon>
        <taxon>metagenomes</taxon>
        <taxon>ecological metagenomes</taxon>
    </lineage>
</organism>
<dbReference type="AlphaFoldDB" id="A0A381NT99"/>
<dbReference type="Gene3D" id="3.30.420.270">
    <property type="match status" value="1"/>
</dbReference>
<dbReference type="InterPro" id="IPR003400">
    <property type="entry name" value="ExbD"/>
</dbReference>
<evidence type="ECO:0000256" key="4">
    <source>
        <dbReference type="ARBA" id="ARBA00022989"/>
    </source>
</evidence>
<dbReference type="Pfam" id="PF02472">
    <property type="entry name" value="ExbD"/>
    <property type="match status" value="1"/>
</dbReference>
<dbReference type="PANTHER" id="PTHR30558">
    <property type="entry name" value="EXBD MEMBRANE COMPONENT OF PMF-DRIVEN MACROMOLECULE IMPORT SYSTEM"/>
    <property type="match status" value="1"/>
</dbReference>
<evidence type="ECO:0000313" key="7">
    <source>
        <dbReference type="EMBL" id="SUZ57822.1"/>
    </source>
</evidence>
<evidence type="ECO:0008006" key="8">
    <source>
        <dbReference type="Google" id="ProtNLM"/>
    </source>
</evidence>
<dbReference type="GO" id="GO:0022857">
    <property type="term" value="F:transmembrane transporter activity"/>
    <property type="evidence" value="ECO:0007669"/>
    <property type="project" value="InterPro"/>
</dbReference>
<evidence type="ECO:0000256" key="1">
    <source>
        <dbReference type="ARBA" id="ARBA00004162"/>
    </source>
</evidence>
<dbReference type="GO" id="GO:0005886">
    <property type="term" value="C:plasma membrane"/>
    <property type="evidence" value="ECO:0007669"/>
    <property type="project" value="UniProtKB-SubCell"/>
</dbReference>
<comment type="subcellular location">
    <subcellularLocation>
        <location evidence="1">Cell membrane</location>
        <topology evidence="1">Single-pass membrane protein</topology>
    </subcellularLocation>
</comment>
<evidence type="ECO:0000256" key="5">
    <source>
        <dbReference type="ARBA" id="ARBA00023136"/>
    </source>
</evidence>
<evidence type="ECO:0000256" key="6">
    <source>
        <dbReference type="SAM" id="Phobius"/>
    </source>
</evidence>
<gene>
    <name evidence="7" type="ORF">METZ01_LOCUS10676</name>
</gene>
<feature type="transmembrane region" description="Helical" evidence="6">
    <location>
        <begin position="20"/>
        <end position="40"/>
    </location>
</feature>
<evidence type="ECO:0000256" key="2">
    <source>
        <dbReference type="ARBA" id="ARBA00022475"/>
    </source>
</evidence>
<sequence length="149" mass="16898">MAIKGGGFEKSSKASSEIPSSSMADIAFLLLIFFMVTTVFQRDRDRPIEWAEAESAQKIDEKQKNILNIWLEREGGVYINDQPHTMEQATTIVAPLYAASERALVISVRGDREVPYRYMDQLQTALVNAGVVRVVFATQLEQSMQRERR</sequence>
<protein>
    <recommendedName>
        <fullName evidence="8">Biopolymer transporter ExbD</fullName>
    </recommendedName>
</protein>
<name>A0A381NT99_9ZZZZ</name>
<keyword evidence="4 6" id="KW-1133">Transmembrane helix</keyword>
<keyword evidence="2" id="KW-1003">Cell membrane</keyword>
<keyword evidence="3 6" id="KW-0812">Transmembrane</keyword>